<evidence type="ECO:0000313" key="2">
    <source>
        <dbReference type="Proteomes" id="UP000623067"/>
    </source>
</evidence>
<dbReference type="PANTHER" id="PTHR43239:SF1">
    <property type="entry name" value="UPF0734 PROTEIN DDB_G0273871_DDB_G0273177"/>
    <property type="match status" value="1"/>
</dbReference>
<dbReference type="Proteomes" id="UP000623067">
    <property type="component" value="Unassembled WGS sequence"/>
</dbReference>
<dbReference type="Gene3D" id="3.30.70.100">
    <property type="match status" value="1"/>
</dbReference>
<comment type="caution">
    <text evidence="1">The sequence shown here is derived from an EMBL/GenBank/DDBJ whole genome shotgun (WGS) entry which is preliminary data.</text>
</comment>
<dbReference type="InterPro" id="IPR011008">
    <property type="entry name" value="Dimeric_a/b-barrel"/>
</dbReference>
<dbReference type="Pfam" id="PF05336">
    <property type="entry name" value="rhaM"/>
    <property type="match status" value="1"/>
</dbReference>
<gene>
    <name evidence="1" type="ORF">GCM10011380_15580</name>
</gene>
<dbReference type="SUPFAM" id="SSF54909">
    <property type="entry name" value="Dimeric alpha+beta barrel"/>
    <property type="match status" value="1"/>
</dbReference>
<protein>
    <submittedName>
        <fullName evidence="1">L-fucose mutarotase</fullName>
    </submittedName>
</protein>
<reference evidence="1" key="2">
    <citation type="submission" date="2020-09" db="EMBL/GenBank/DDBJ databases">
        <authorList>
            <person name="Sun Q."/>
            <person name="Zhou Y."/>
        </authorList>
    </citation>
    <scope>NUCLEOTIDE SEQUENCE</scope>
    <source>
        <strain evidence="1">CGMCC 1.15330</strain>
    </source>
</reference>
<dbReference type="AlphaFoldDB" id="A0A916T274"/>
<proteinExistence type="predicted"/>
<dbReference type="RefSeq" id="WP_188658181.1">
    <property type="nucleotide sequence ID" value="NZ_BMIH01000002.1"/>
</dbReference>
<evidence type="ECO:0000313" key="1">
    <source>
        <dbReference type="EMBL" id="GGB26891.1"/>
    </source>
</evidence>
<dbReference type="InterPro" id="IPR008000">
    <property type="entry name" value="Rham/fucose_mutarotase"/>
</dbReference>
<organism evidence="1 2">
    <name type="scientific">Sphingomonas metalli</name>
    <dbReference type="NCBI Taxonomy" id="1779358"/>
    <lineage>
        <taxon>Bacteria</taxon>
        <taxon>Pseudomonadati</taxon>
        <taxon>Pseudomonadota</taxon>
        <taxon>Alphaproteobacteria</taxon>
        <taxon>Sphingomonadales</taxon>
        <taxon>Sphingomonadaceae</taxon>
        <taxon>Sphingomonas</taxon>
    </lineage>
</organism>
<accession>A0A916T274</accession>
<sequence>MGRRVCFVLDLVDDADLIAEYERAHAPGAAWPEVTAGIRAAGFEAMEIWRAGDRMVMVAEVADDWPRTRPAALADADARWEAAMDRFQKRLSFAAPGEKWVPMTRIFALDAQ</sequence>
<dbReference type="GO" id="GO:0016857">
    <property type="term" value="F:racemase and epimerase activity, acting on carbohydrates and derivatives"/>
    <property type="evidence" value="ECO:0007669"/>
    <property type="project" value="InterPro"/>
</dbReference>
<keyword evidence="2" id="KW-1185">Reference proteome</keyword>
<name>A0A916T274_9SPHN</name>
<dbReference type="PANTHER" id="PTHR43239">
    <property type="entry name" value="UPF0734 PROTEIN DDB_G0273871/DDB_G0273177"/>
    <property type="match status" value="1"/>
</dbReference>
<dbReference type="EMBL" id="BMIH01000002">
    <property type="protein sequence ID" value="GGB26891.1"/>
    <property type="molecule type" value="Genomic_DNA"/>
</dbReference>
<reference evidence="1" key="1">
    <citation type="journal article" date="2014" name="Int. J. Syst. Evol. Microbiol.">
        <title>Complete genome sequence of Corynebacterium casei LMG S-19264T (=DSM 44701T), isolated from a smear-ripened cheese.</title>
        <authorList>
            <consortium name="US DOE Joint Genome Institute (JGI-PGF)"/>
            <person name="Walter F."/>
            <person name="Albersmeier A."/>
            <person name="Kalinowski J."/>
            <person name="Ruckert C."/>
        </authorList>
    </citation>
    <scope>NUCLEOTIDE SEQUENCE</scope>
    <source>
        <strain evidence="1">CGMCC 1.15330</strain>
    </source>
</reference>
<dbReference type="InterPro" id="IPR052996">
    <property type="entry name" value="Carb_Metab_Mutarotase"/>
</dbReference>